<organism evidence="2">
    <name type="scientific">Heligmosomoides polygyrus</name>
    <name type="common">Parasitic roundworm</name>
    <dbReference type="NCBI Taxonomy" id="6339"/>
    <lineage>
        <taxon>Eukaryota</taxon>
        <taxon>Metazoa</taxon>
        <taxon>Ecdysozoa</taxon>
        <taxon>Nematoda</taxon>
        <taxon>Chromadorea</taxon>
        <taxon>Rhabditida</taxon>
        <taxon>Rhabditina</taxon>
        <taxon>Rhabditomorpha</taxon>
        <taxon>Strongyloidea</taxon>
        <taxon>Heligmosomidae</taxon>
        <taxon>Heligmosomoides</taxon>
    </lineage>
</organism>
<evidence type="ECO:0008006" key="3">
    <source>
        <dbReference type="Google" id="ProtNLM"/>
    </source>
</evidence>
<proteinExistence type="inferred from homology"/>
<dbReference type="AlphaFoldDB" id="A0A3P8CQD4"/>
<gene>
    <name evidence="2" type="ORF">HPBE_LOCUS23794</name>
</gene>
<dbReference type="Pfam" id="PF03133">
    <property type="entry name" value="TTL"/>
    <property type="match status" value="1"/>
</dbReference>
<evidence type="ECO:0000256" key="1">
    <source>
        <dbReference type="ARBA" id="ARBA00006820"/>
    </source>
</evidence>
<dbReference type="GO" id="GO:0019098">
    <property type="term" value="P:reproductive behavior"/>
    <property type="evidence" value="ECO:0007669"/>
    <property type="project" value="UniProtKB-ARBA"/>
</dbReference>
<protein>
    <recommendedName>
        <fullName evidence="3">Tubulin--tyrosine ligase-like protein 9</fullName>
    </recommendedName>
</protein>
<accession>A0A3P8CQD4</accession>
<dbReference type="Gene3D" id="3.30.470.20">
    <property type="entry name" value="ATP-grasp fold, B domain"/>
    <property type="match status" value="1"/>
</dbReference>
<dbReference type="OrthoDB" id="202825at2759"/>
<comment type="similarity">
    <text evidence="1">Belongs to the tubulin--tyrosine ligase family.</text>
</comment>
<dbReference type="SUPFAM" id="SSF56059">
    <property type="entry name" value="Glutathione synthetase ATP-binding domain-like"/>
    <property type="match status" value="1"/>
</dbReference>
<dbReference type="InterPro" id="IPR004344">
    <property type="entry name" value="TTL/TTLL_fam"/>
</dbReference>
<dbReference type="PANTHER" id="PTHR47113:SF1">
    <property type="entry name" value="LD09343P"/>
    <property type="match status" value="1"/>
</dbReference>
<sequence>MSSYLRHIAEVLRILGYDVVSGTVPSEWNVLWTHEYSLMVTRYQRAIQAAKPHQMINHVAGSGYYTSKVWLATSRLSRGTPRAFELPKQKDELQKYAEENPRTMWVQKDNTHRDIRVRKLEEMDLQKENSFVQEFVANPMLIDKRKFDVGIYTVVTSLHPLRAYVYDGDALIRFCPEDYFPFDATNTDTYVVGDDYTPVWEMPSLKRFFVDQKFGWRGALDAFLQSKGIDSTRMWSEMHEIIAEVFRKQQPNMLRALKSISSNGRFFELSRFDFVVDENLNVFLMEANMSPNLSSGHFSQNQVLYEQVLFNVFSLVGVASALTLEARRGQLFLATDSDIHVPLKECTDGSCASCGDEMICQLCAQCMTTATSTFLKQAFSEHVNRRNMKMLTISFDKETQVRTKADYLMHSWRMKKCERSKSWC</sequence>
<dbReference type="PANTHER" id="PTHR47113">
    <property type="entry name" value="LD09343P"/>
    <property type="match status" value="1"/>
</dbReference>
<name>A0A3P8CQD4_HELPZ</name>
<evidence type="ECO:0000313" key="2">
    <source>
        <dbReference type="EMBL" id="VDP41022.1"/>
    </source>
</evidence>
<dbReference type="InterPro" id="IPR053317">
    <property type="entry name" value="Tubulin_polyglutamylase"/>
</dbReference>
<dbReference type="PROSITE" id="PS51221">
    <property type="entry name" value="TTL"/>
    <property type="match status" value="1"/>
</dbReference>
<reference evidence="2" key="1">
    <citation type="submission" date="2018-11" db="EMBL/GenBank/DDBJ databases">
        <authorList>
            <consortium name="Pathogen Informatics"/>
        </authorList>
    </citation>
    <scope>NUCLEOTIDE SEQUENCE [LARGE SCALE GENOMIC DNA]</scope>
</reference>
<dbReference type="EMBL" id="UZAH01035489">
    <property type="protein sequence ID" value="VDP41022.1"/>
    <property type="molecule type" value="Genomic_DNA"/>
</dbReference>